<dbReference type="SMART" id="SM00361">
    <property type="entry name" value="RRM_1"/>
    <property type="match status" value="1"/>
</dbReference>
<evidence type="ECO:0000256" key="12">
    <source>
        <dbReference type="ARBA" id="ARBA00022989"/>
    </source>
</evidence>
<evidence type="ECO:0000259" key="21">
    <source>
        <dbReference type="PROSITE" id="PS50103"/>
    </source>
</evidence>
<evidence type="ECO:0000256" key="5">
    <source>
        <dbReference type="ARBA" id="ARBA00022723"/>
    </source>
</evidence>
<dbReference type="GO" id="GO:0005524">
    <property type="term" value="F:ATP binding"/>
    <property type="evidence" value="ECO:0007669"/>
    <property type="project" value="UniProtKB-KW"/>
</dbReference>
<comment type="subcellular location">
    <subcellularLocation>
        <location evidence="2">Membrane</location>
        <topology evidence="2">Multi-pass membrane protein</topology>
    </subcellularLocation>
    <subcellularLocation>
        <location evidence="1">Nucleus</location>
    </subcellularLocation>
</comment>
<evidence type="ECO:0000256" key="10">
    <source>
        <dbReference type="ARBA" id="ARBA00022840"/>
    </source>
</evidence>
<keyword evidence="14 19" id="KW-0472">Membrane</keyword>
<dbReference type="GO" id="GO:0007166">
    <property type="term" value="P:cell surface receptor signaling pathway"/>
    <property type="evidence" value="ECO:0007669"/>
    <property type="project" value="InterPro"/>
</dbReference>
<keyword evidence="25" id="KW-1185">Reference proteome</keyword>
<keyword evidence="5 18" id="KW-0479">Metal-binding</keyword>
<keyword evidence="10" id="KW-0067">ATP-binding</keyword>
<dbReference type="GO" id="GO:0089701">
    <property type="term" value="C:U2AF complex"/>
    <property type="evidence" value="ECO:0007669"/>
    <property type="project" value="InterPro"/>
</dbReference>
<dbReference type="FunFam" id="3.30.70.330:FF:000122">
    <property type="entry name" value="Splicing factor U2AF small subunit"/>
    <property type="match status" value="1"/>
</dbReference>
<evidence type="ECO:0000256" key="19">
    <source>
        <dbReference type="SAM" id="Phobius"/>
    </source>
</evidence>
<keyword evidence="8 18" id="KW-0863">Zinc-finger</keyword>
<dbReference type="SUPFAM" id="SSF55060">
    <property type="entry name" value="GHMP Kinase, C-terminal domain"/>
    <property type="match status" value="1"/>
</dbReference>
<gene>
    <name evidence="24" type="ORF">GBAR_LOCUS27403</name>
</gene>
<feature type="transmembrane region" description="Helical" evidence="19">
    <location>
        <begin position="110"/>
        <end position="133"/>
    </location>
</feature>
<dbReference type="PRINTS" id="PR01848">
    <property type="entry name" value="U2AUXFACTOR"/>
</dbReference>
<keyword evidence="15" id="KW-0508">mRNA splicing</keyword>
<keyword evidence="13" id="KW-0238">DNA-binding</keyword>
<dbReference type="GO" id="GO:0000398">
    <property type="term" value="P:mRNA splicing, via spliceosome"/>
    <property type="evidence" value="ECO:0007669"/>
    <property type="project" value="InterPro"/>
</dbReference>
<keyword evidence="12 19" id="KW-1133">Transmembrane helix</keyword>
<feature type="transmembrane region" description="Helical" evidence="19">
    <location>
        <begin position="934"/>
        <end position="954"/>
    </location>
</feature>
<evidence type="ECO:0000256" key="6">
    <source>
        <dbReference type="ARBA" id="ARBA00022737"/>
    </source>
</evidence>
<evidence type="ECO:0000256" key="8">
    <source>
        <dbReference type="ARBA" id="ARBA00022771"/>
    </source>
</evidence>
<dbReference type="InterPro" id="IPR017981">
    <property type="entry name" value="GPCR_2-like_7TM"/>
</dbReference>
<dbReference type="InterPro" id="IPR003954">
    <property type="entry name" value="RRM_euk-type"/>
</dbReference>
<comment type="caution">
    <text evidence="24">The sequence shown here is derived from an EMBL/GenBank/DDBJ whole genome shotgun (WGS) entry which is preliminary data.</text>
</comment>
<dbReference type="InterPro" id="IPR012677">
    <property type="entry name" value="Nucleotide-bd_a/b_plait_sf"/>
</dbReference>
<dbReference type="GO" id="GO:0004930">
    <property type="term" value="F:G protein-coupled receptor activity"/>
    <property type="evidence" value="ECO:0007669"/>
    <property type="project" value="InterPro"/>
</dbReference>
<dbReference type="InterPro" id="IPR009145">
    <property type="entry name" value="U2AF_small"/>
</dbReference>
<proteinExistence type="predicted"/>
<evidence type="ECO:0000256" key="16">
    <source>
        <dbReference type="ARBA" id="ARBA00023242"/>
    </source>
</evidence>
<evidence type="ECO:0000256" key="11">
    <source>
        <dbReference type="ARBA" id="ARBA00022884"/>
    </source>
</evidence>
<feature type="transmembrane region" description="Helical" evidence="19">
    <location>
        <begin position="1038"/>
        <end position="1062"/>
    </location>
</feature>
<evidence type="ECO:0000256" key="7">
    <source>
        <dbReference type="ARBA" id="ARBA00022741"/>
    </source>
</evidence>
<dbReference type="FunFam" id="3.30.230.10:FF:000090">
    <property type="entry name" value="glucuronokinase 1-like isoform X1"/>
    <property type="match status" value="1"/>
</dbReference>
<evidence type="ECO:0000259" key="20">
    <source>
        <dbReference type="PROSITE" id="PS50102"/>
    </source>
</evidence>
<evidence type="ECO:0000256" key="9">
    <source>
        <dbReference type="ARBA" id="ARBA00022833"/>
    </source>
</evidence>
<dbReference type="InterPro" id="IPR000504">
    <property type="entry name" value="RRM_dom"/>
</dbReference>
<feature type="transmembrane region" description="Helical" evidence="19">
    <location>
        <begin position="336"/>
        <end position="359"/>
    </location>
</feature>
<dbReference type="PANTHER" id="PTHR38710">
    <property type="entry name" value="WITH PUTATIVE URIDYL PYROPHOSPHORYLASE-RELATED"/>
    <property type="match status" value="1"/>
</dbReference>
<dbReference type="InterPro" id="IPR020568">
    <property type="entry name" value="Ribosomal_Su5_D2-typ_SF"/>
</dbReference>
<accession>A0AA35XFQ2</accession>
<dbReference type="InterPro" id="IPR006204">
    <property type="entry name" value="GHMP_kinase_N_dom"/>
</dbReference>
<feature type="transmembrane region" description="Helical" evidence="19">
    <location>
        <begin position="459"/>
        <end position="479"/>
    </location>
</feature>
<dbReference type="SUPFAM" id="SSF54211">
    <property type="entry name" value="Ribosomal protein S5 domain 2-like"/>
    <property type="match status" value="1"/>
</dbReference>
<name>A0AA35XFQ2_GEOBA</name>
<keyword evidence="11 17" id="KW-0694">RNA-binding</keyword>
<dbReference type="GO" id="GO:0003723">
    <property type="term" value="F:RNA binding"/>
    <property type="evidence" value="ECO:0007669"/>
    <property type="project" value="UniProtKB-UniRule"/>
</dbReference>
<dbReference type="InterPro" id="IPR053034">
    <property type="entry name" value="Glucuronokinase-like"/>
</dbReference>
<feature type="transmembrane region" description="Helical" evidence="19">
    <location>
        <begin position="206"/>
        <end position="226"/>
    </location>
</feature>
<keyword evidence="6" id="KW-0677">Repeat</keyword>
<evidence type="ECO:0000256" key="14">
    <source>
        <dbReference type="ARBA" id="ARBA00023136"/>
    </source>
</evidence>
<feature type="transmembrane region" description="Helical" evidence="19">
    <location>
        <begin position="366"/>
        <end position="386"/>
    </location>
</feature>
<evidence type="ECO:0000256" key="15">
    <source>
        <dbReference type="ARBA" id="ARBA00023187"/>
    </source>
</evidence>
<feature type="transmembrane region" description="Helical" evidence="19">
    <location>
        <begin position="55"/>
        <end position="78"/>
    </location>
</feature>
<dbReference type="SUPFAM" id="SSF53448">
    <property type="entry name" value="Nucleotide-diphospho-sugar transferases"/>
    <property type="match status" value="1"/>
</dbReference>
<dbReference type="Pfam" id="PF00288">
    <property type="entry name" value="GHMP_kinases_N"/>
    <property type="match status" value="1"/>
</dbReference>
<evidence type="ECO:0000259" key="23">
    <source>
        <dbReference type="PROSITE" id="PS50262"/>
    </source>
</evidence>
<dbReference type="InterPro" id="IPR035979">
    <property type="entry name" value="RBD_domain_sf"/>
</dbReference>
<dbReference type="Gene3D" id="1.20.1070.10">
    <property type="entry name" value="Rhodopsin 7-helix transmembrane proteins"/>
    <property type="match status" value="3"/>
</dbReference>
<dbReference type="Pfam" id="PF08544">
    <property type="entry name" value="GHMP_kinases_C"/>
    <property type="match status" value="1"/>
</dbReference>
<dbReference type="Gene3D" id="3.30.230.120">
    <property type="match status" value="1"/>
</dbReference>
<dbReference type="InterPro" id="IPR000832">
    <property type="entry name" value="GPCR_2_secretin-like"/>
</dbReference>
<dbReference type="Gene3D" id="3.90.550.10">
    <property type="entry name" value="Spore Coat Polysaccharide Biosynthesis Protein SpsA, Chain A"/>
    <property type="match status" value="1"/>
</dbReference>
<keyword evidence="3" id="KW-0507">mRNA processing</keyword>
<evidence type="ECO:0000256" key="1">
    <source>
        <dbReference type="ARBA" id="ARBA00004123"/>
    </source>
</evidence>
<dbReference type="InterPro" id="IPR013750">
    <property type="entry name" value="GHMP_kinase_C_dom"/>
</dbReference>
<dbReference type="PROSITE" id="PS50261">
    <property type="entry name" value="G_PROTEIN_RECEP_F2_4"/>
    <property type="match status" value="3"/>
</dbReference>
<feature type="transmembrane region" description="Helical" evidence="19">
    <location>
        <begin position="253"/>
        <end position="274"/>
    </location>
</feature>
<evidence type="ECO:0000313" key="25">
    <source>
        <dbReference type="Proteomes" id="UP001174909"/>
    </source>
</evidence>
<feature type="transmembrane region" description="Helical" evidence="19">
    <location>
        <begin position="20"/>
        <end position="43"/>
    </location>
</feature>
<feature type="transmembrane region" description="Helical" evidence="19">
    <location>
        <begin position="991"/>
        <end position="1011"/>
    </location>
</feature>
<dbReference type="PROSITE" id="PS50102">
    <property type="entry name" value="RRM"/>
    <property type="match status" value="1"/>
</dbReference>
<evidence type="ECO:0000256" key="13">
    <source>
        <dbReference type="ARBA" id="ARBA00023125"/>
    </source>
</evidence>
<dbReference type="GO" id="GO:0016020">
    <property type="term" value="C:membrane"/>
    <property type="evidence" value="ECO:0007669"/>
    <property type="project" value="UniProtKB-SubCell"/>
</dbReference>
<organism evidence="24 25">
    <name type="scientific">Geodia barretti</name>
    <name type="common">Barrett's horny sponge</name>
    <dbReference type="NCBI Taxonomy" id="519541"/>
    <lineage>
        <taxon>Eukaryota</taxon>
        <taxon>Metazoa</taxon>
        <taxon>Porifera</taxon>
        <taxon>Demospongiae</taxon>
        <taxon>Heteroscleromorpha</taxon>
        <taxon>Tetractinellida</taxon>
        <taxon>Astrophorina</taxon>
        <taxon>Geodiidae</taxon>
        <taxon>Geodia</taxon>
    </lineage>
</organism>
<feature type="domain" description="RRM" evidence="20">
    <location>
        <begin position="604"/>
        <end position="705"/>
    </location>
</feature>
<feature type="transmembrane region" description="Helical" evidence="19">
    <location>
        <begin position="423"/>
        <end position="447"/>
    </location>
</feature>
<keyword evidence="4 19" id="KW-0812">Transmembrane</keyword>
<dbReference type="SUPFAM" id="SSF54928">
    <property type="entry name" value="RNA-binding domain, RBD"/>
    <property type="match status" value="1"/>
</dbReference>
<dbReference type="InterPro" id="IPR036554">
    <property type="entry name" value="GHMP_kinase_C_sf"/>
</dbReference>
<dbReference type="GO" id="GO:0047940">
    <property type="term" value="F:glucuronokinase activity"/>
    <property type="evidence" value="ECO:0007669"/>
    <property type="project" value="TreeGrafter"/>
</dbReference>
<evidence type="ECO:0000256" key="18">
    <source>
        <dbReference type="PROSITE-ProRule" id="PRU00723"/>
    </source>
</evidence>
<evidence type="ECO:0000259" key="22">
    <source>
        <dbReference type="PROSITE" id="PS50261"/>
    </source>
</evidence>
<feature type="domain" description="G-protein coupled receptors family 1 profile" evidence="23">
    <location>
        <begin position="826"/>
        <end position="1093"/>
    </location>
</feature>
<feature type="domain" description="G-protein coupled receptors family 2 profile 2" evidence="22">
    <location>
        <begin position="809"/>
        <end position="1097"/>
    </location>
</feature>
<dbReference type="Pfam" id="PF00642">
    <property type="entry name" value="zf-CCCH"/>
    <property type="match status" value="1"/>
</dbReference>
<keyword evidence="16" id="KW-0539">Nucleus</keyword>
<evidence type="ECO:0000313" key="24">
    <source>
        <dbReference type="EMBL" id="CAI8049780.1"/>
    </source>
</evidence>
<dbReference type="PROSITE" id="PS50262">
    <property type="entry name" value="G_PROTEIN_RECEP_F1_2"/>
    <property type="match status" value="1"/>
</dbReference>
<evidence type="ECO:0000256" key="17">
    <source>
        <dbReference type="PROSITE-ProRule" id="PRU00176"/>
    </source>
</evidence>
<reference evidence="24" key="1">
    <citation type="submission" date="2023-03" db="EMBL/GenBank/DDBJ databases">
        <authorList>
            <person name="Steffen K."/>
            <person name="Cardenas P."/>
        </authorList>
    </citation>
    <scope>NUCLEOTIDE SEQUENCE</scope>
</reference>
<dbReference type="GO" id="GO:0003677">
    <property type="term" value="F:DNA binding"/>
    <property type="evidence" value="ECO:0007669"/>
    <property type="project" value="UniProtKB-KW"/>
</dbReference>
<dbReference type="PANTHER" id="PTHR38710:SF1">
    <property type="entry name" value="WITH PUTATIVE URIDYL PYROPHOSPHORYLASE-RELATED"/>
    <property type="match status" value="1"/>
</dbReference>
<feature type="transmembrane region" description="Helical" evidence="19">
    <location>
        <begin position="897"/>
        <end position="922"/>
    </location>
</feature>
<dbReference type="Pfam" id="PF00076">
    <property type="entry name" value="RRM_1"/>
    <property type="match status" value="1"/>
</dbReference>
<feature type="transmembrane region" description="Helical" evidence="19">
    <location>
        <begin position="810"/>
        <end position="835"/>
    </location>
</feature>
<dbReference type="Pfam" id="PF00002">
    <property type="entry name" value="7tm_2"/>
    <property type="match status" value="2"/>
</dbReference>
<evidence type="ECO:0000256" key="2">
    <source>
        <dbReference type="ARBA" id="ARBA00004141"/>
    </source>
</evidence>
<dbReference type="Proteomes" id="UP001174909">
    <property type="component" value="Unassembled WGS sequence"/>
</dbReference>
<sequence length="1764" mass="201068">MEMRDNNCSSDSIYQKSNYVRGVSGASCAASLVGSVLIILSYMCFKRLRTKVREILVHLSVADSGVAAANLVGIVVYFDRFYDVQCDDEGKVYNIVPPQHRITILCNVQAFFALYFTLSSILWTVSLAVYLYFLLVHHGTSKARLFLMFAYFFCYGMPLLLTLWAMLTYKLGYSPYNSAGWCSVILVNPVYPHQRDIFMGIIGYDMWIYLALVLVSVLYFAIRAFLREELERTKNYVPKKQFWKAVNVLEYKFLSIPIAFFLLRMWTCIINLYVYSDNPGRIPQALVYLSQQQQLRKAKELEVAAHTMAWSEERVVCGEDQDSQPLRWEGGVPFRVLVGIACVLSMFGATLIIASYVFFKSLRNRARLVLVHISLMDLGTALTKFVGNAVSFDRYYVSYNGSCTVYHSPQHDHIQPLCEGQAFFLHFFTLGSVLWTTVLAVYLYFLLMHHQTSYAHRSLQASYFLCYGLALCVSLWLLLSGKLGYGGNSYCGQVVSDPMTGRLNQYAAVFGYDLWAYFSMTFVPVLYLAVHLYLRDVLKKSKHYLRDGEERFREALTILDYWFFLIPLMFTLLRMWTCMQILFEVYIQLKGVPPQIKILVFYLSTILLQNMFQNPNNQTQNPGVQPLTTEEEQRRFDTFFEDVFVECNEKYGAIEEMNVCDNLGDHLVGNVYIKFKDEESAEKAVVSLNNRWYNGLPIHAELSPVTDFREACCRQYEMGECTRGGFCNFMHLKPISRDLYRYLYPRKNYHRKFSRSRSRSPHSSISVMSLHLLLLHELHERSSDAVSSESPTYNWSTNASTVDPLEDKKVWLRVVVASVSLLSMIGALLIVLSYVCIASIRTRSREILVHLSLADFGVACANFVGVVVDFDRYIRTCHESSNHHWCDDVHHLCTAQAFFGGFSTIASILWTLSLSVYIYLLVVHEPQRLHTKAVYFFYLFCWGMPLLISLWLVLTGRLGHSPHGGSGWCSLKIEQESRSTGILITVLGNDLWIYLTVVVVTVLYLTTHCHIKHHAYLQSTLQSRPHSSSVVTSVDIKFLLIPLAFLLLRLGSMVVVIVYVYAQATISLLATYILLCIAGIGDSGQGFVNAVLFCVFTAKVREKFKIGLARLRHCPCCKRHPYNYDLQYSTSTNYSTTESHTNTKMKMAQRSYSHLVGVPKALLPASTDQYGDTILDCWWTALKRSEPPPLDRQQFREVYLVTNAAKFKYYERWASAHEFPFQNIINDGSTTPDNSLGAIADLDLAIRSKNIEDDVMVVSGDMLFSHNFDVGQVLDYFKLRKGDLAIYYELGEGEDPRKRGIVEVDHTTGRITNFLEKPESHETESRLASPVFYCLRRSSVQFLIAYSETVPDRKHSALGHFMSWLVQQTTVYGMKLPSTFQLIGQVGLEEYRRGVQWFEESQLTSRTKAAPITYRCYARVGLIGNPSDGFYGKTISFTISNFWAEVTITESSRLKLNLHPLNDPTEFGSLSDLYLVSRKEGYLGGLRLLQATCKKFYQYCAQHGIALGRRNFALQYDTNIPRQVGLAGSSAIITATMKCLLKFFNLSASDMPKPLQPNFVLDVEASELFIQAGLQDRVIQVYEGVVYMDFSKSLMESQRHGNYEYLPADKLPPLWLAYLSDPSDSGKIHSNIKQRWLQKDKEVLEAMDHFAELTDKAKDAIMKQDYKRLSALMDDNFDTRRKIYRDQALGEANLEMIEIARKHGSSAKFSGSGGAVIGICLDQTKKLPMMQEFRSKGFVFCDLGVYTPQLPSDVATTTPPAANL</sequence>
<feature type="transmembrane region" description="Helical" evidence="19">
    <location>
        <begin position="514"/>
        <end position="534"/>
    </location>
</feature>
<feature type="domain" description="G-protein coupled receptors family 2 profile 2" evidence="22">
    <location>
        <begin position="20"/>
        <end position="218"/>
    </location>
</feature>
<dbReference type="EMBL" id="CASHTH010003817">
    <property type="protein sequence ID" value="CAI8049780.1"/>
    <property type="molecule type" value="Genomic_DNA"/>
</dbReference>
<feature type="transmembrane region" description="Helical" evidence="19">
    <location>
        <begin position="847"/>
        <end position="868"/>
    </location>
</feature>
<dbReference type="SUPFAM" id="SSF81321">
    <property type="entry name" value="Family A G protein-coupled receptor-like"/>
    <property type="match status" value="3"/>
</dbReference>
<dbReference type="Pfam" id="PF00001">
    <property type="entry name" value="7tm_1"/>
    <property type="match status" value="1"/>
</dbReference>
<dbReference type="InterPro" id="IPR005835">
    <property type="entry name" value="NTP_transferase_dom"/>
</dbReference>
<dbReference type="InterPro" id="IPR000571">
    <property type="entry name" value="Znf_CCCH"/>
</dbReference>
<feature type="domain" description="C3H1-type" evidence="21">
    <location>
        <begin position="707"/>
        <end position="734"/>
    </location>
</feature>
<feature type="domain" description="G-protein coupled receptors family 2 profile 2" evidence="22">
    <location>
        <begin position="334"/>
        <end position="491"/>
    </location>
</feature>
<keyword evidence="9 18" id="KW-0862">Zinc</keyword>
<feature type="zinc finger region" description="C3H1-type" evidence="18">
    <location>
        <begin position="707"/>
        <end position="734"/>
    </location>
</feature>
<evidence type="ECO:0000256" key="4">
    <source>
        <dbReference type="ARBA" id="ARBA00022692"/>
    </source>
</evidence>
<feature type="transmembrane region" description="Helical" evidence="19">
    <location>
        <begin position="555"/>
        <end position="576"/>
    </location>
</feature>
<evidence type="ECO:0000256" key="3">
    <source>
        <dbReference type="ARBA" id="ARBA00022664"/>
    </source>
</evidence>
<dbReference type="InterPro" id="IPR017452">
    <property type="entry name" value="GPCR_Rhodpsn_7TM"/>
</dbReference>
<dbReference type="InterPro" id="IPR000276">
    <property type="entry name" value="GPCR_Rhodpsn"/>
</dbReference>
<dbReference type="CDD" id="cd12538">
    <property type="entry name" value="RRM_U2AF35"/>
    <property type="match status" value="1"/>
</dbReference>
<dbReference type="PROSITE" id="PS50103">
    <property type="entry name" value="ZF_C3H1"/>
    <property type="match status" value="1"/>
</dbReference>
<dbReference type="Gene3D" id="3.30.70.330">
    <property type="match status" value="1"/>
</dbReference>
<keyword evidence="7" id="KW-0547">Nucleotide-binding</keyword>
<protein>
    <submittedName>
        <fullName evidence="24">Probable glucuronokinase 2</fullName>
    </submittedName>
</protein>
<dbReference type="GO" id="GO:0008270">
    <property type="term" value="F:zinc ion binding"/>
    <property type="evidence" value="ECO:0007669"/>
    <property type="project" value="UniProtKB-KW"/>
</dbReference>
<feature type="transmembrane region" description="Helical" evidence="19">
    <location>
        <begin position="145"/>
        <end position="167"/>
    </location>
</feature>
<dbReference type="InterPro" id="IPR029044">
    <property type="entry name" value="Nucleotide-diphossugar_trans"/>
</dbReference>
<dbReference type="Pfam" id="PF00483">
    <property type="entry name" value="NTP_transferase"/>
    <property type="match status" value="1"/>
</dbReference>